<protein>
    <recommendedName>
        <fullName evidence="4">T9SS C-terminal target domain-containing protein</fullName>
    </recommendedName>
</protein>
<comment type="caution">
    <text evidence="2">The sequence shown here is derived from an EMBL/GenBank/DDBJ whole genome shotgun (WGS) entry which is preliminary data.</text>
</comment>
<sequence length="447" mass="49469">MNPNCITNILIMKNFTQTLCLFLLLVSSSFAQQEKGITGKNSWLNNWTEFRPNQSEYGEPTQILSGNINQDTKLNKKDTYLLLGSVFVTDSTTLTIEPGTVIIGDFKTNGALIISKGSKIMAEGLETDPIIFTSNRSVKKEGDWGGIFLLGDAPINKFGNASSVNYGLRPTSFDNISYGGLNAESNSGVMRYVRIEFAGKRTQAFGYFNSLTLAGVGRKTVIENIMVSYSDGNSFNILGGVVNLEKMVSFRTKSNDYEFNFGTQCNISNSLAVRSPYVSGSDGSRCLFVASYDKKEEVDLSKKGTYVNAENLTLINLSDNLASDISVGLVKEALYISENASIDMRKSVISGFNPAVIIDNKVQINAENLERIKFTDMYFNNCKGNIFTENDTNNADLENWYGNSVFFNVYSKGTDAETFIDAKNPKRPDFRLRINKILASNQVDTEN</sequence>
<keyword evidence="1" id="KW-0732">Signal</keyword>
<organism evidence="2 3">
    <name type="scientific">Gelidibacter algens</name>
    <dbReference type="NCBI Taxonomy" id="49280"/>
    <lineage>
        <taxon>Bacteria</taxon>
        <taxon>Pseudomonadati</taxon>
        <taxon>Bacteroidota</taxon>
        <taxon>Flavobacteriia</taxon>
        <taxon>Flavobacteriales</taxon>
        <taxon>Flavobacteriaceae</taxon>
        <taxon>Gelidibacter</taxon>
    </lineage>
</organism>
<reference evidence="2 3" key="1">
    <citation type="submission" date="2018-06" db="EMBL/GenBank/DDBJ databases">
        <title>Genomic Encyclopedia of Archaeal and Bacterial Type Strains, Phase II (KMG-II): from individual species to whole genera.</title>
        <authorList>
            <person name="Goeker M."/>
        </authorList>
    </citation>
    <scope>NUCLEOTIDE SEQUENCE [LARGE SCALE GENOMIC DNA]</scope>
    <source>
        <strain evidence="2 3">DSM 12408</strain>
    </source>
</reference>
<dbReference type="EMBL" id="QLLQ01000002">
    <property type="protein sequence ID" value="RAJ26435.1"/>
    <property type="molecule type" value="Genomic_DNA"/>
</dbReference>
<feature type="chain" id="PRO_5016431235" description="T9SS C-terminal target domain-containing protein" evidence="1">
    <location>
        <begin position="32"/>
        <end position="447"/>
    </location>
</feature>
<gene>
    <name evidence="2" type="ORF">LX77_00684</name>
</gene>
<name>A0A327SCU3_9FLAO</name>
<dbReference type="PANTHER" id="PTHR41339:SF1">
    <property type="entry name" value="SECRETED PROTEIN"/>
    <property type="match status" value="1"/>
</dbReference>
<dbReference type="Proteomes" id="UP000248987">
    <property type="component" value="Unassembled WGS sequence"/>
</dbReference>
<evidence type="ECO:0008006" key="4">
    <source>
        <dbReference type="Google" id="ProtNLM"/>
    </source>
</evidence>
<dbReference type="PANTHER" id="PTHR41339">
    <property type="entry name" value="LIPL48"/>
    <property type="match status" value="1"/>
</dbReference>
<evidence type="ECO:0000256" key="1">
    <source>
        <dbReference type="SAM" id="SignalP"/>
    </source>
</evidence>
<keyword evidence="3" id="KW-1185">Reference proteome</keyword>
<accession>A0A327SCU3</accession>
<dbReference type="AlphaFoldDB" id="A0A327SCU3"/>
<proteinExistence type="predicted"/>
<evidence type="ECO:0000313" key="3">
    <source>
        <dbReference type="Proteomes" id="UP000248987"/>
    </source>
</evidence>
<feature type="signal peptide" evidence="1">
    <location>
        <begin position="1"/>
        <end position="31"/>
    </location>
</feature>
<evidence type="ECO:0000313" key="2">
    <source>
        <dbReference type="EMBL" id="RAJ26435.1"/>
    </source>
</evidence>